<accession>A0ABR1AQD5</accession>
<keyword evidence="3" id="KW-1185">Reference proteome</keyword>
<reference evidence="2 3" key="1">
    <citation type="submission" date="2023-09" db="EMBL/GenBank/DDBJ databases">
        <title>Genomes of two closely related lineages of the louse Polyplax serrata with different host specificities.</title>
        <authorList>
            <person name="Martinu J."/>
            <person name="Tarabai H."/>
            <person name="Stefka J."/>
            <person name="Hypsa V."/>
        </authorList>
    </citation>
    <scope>NUCLEOTIDE SEQUENCE [LARGE SCALE GENOMIC DNA]</scope>
    <source>
        <strain evidence="2">98ZLc_SE</strain>
    </source>
</reference>
<feature type="non-terminal residue" evidence="2">
    <location>
        <position position="87"/>
    </location>
</feature>
<proteinExistence type="predicted"/>
<comment type="caution">
    <text evidence="2">The sequence shown here is derived from an EMBL/GenBank/DDBJ whole genome shotgun (WGS) entry which is preliminary data.</text>
</comment>
<name>A0ABR1AQD5_POLSC</name>
<dbReference type="EMBL" id="JAWJWF010000046">
    <property type="protein sequence ID" value="KAK6624693.1"/>
    <property type="molecule type" value="Genomic_DNA"/>
</dbReference>
<feature type="region of interest" description="Disordered" evidence="1">
    <location>
        <begin position="1"/>
        <end position="32"/>
    </location>
</feature>
<evidence type="ECO:0000313" key="3">
    <source>
        <dbReference type="Proteomes" id="UP001359485"/>
    </source>
</evidence>
<evidence type="ECO:0000313" key="2">
    <source>
        <dbReference type="EMBL" id="KAK6624693.1"/>
    </source>
</evidence>
<organism evidence="2 3">
    <name type="scientific">Polyplax serrata</name>
    <name type="common">Common mouse louse</name>
    <dbReference type="NCBI Taxonomy" id="468196"/>
    <lineage>
        <taxon>Eukaryota</taxon>
        <taxon>Metazoa</taxon>
        <taxon>Ecdysozoa</taxon>
        <taxon>Arthropoda</taxon>
        <taxon>Hexapoda</taxon>
        <taxon>Insecta</taxon>
        <taxon>Pterygota</taxon>
        <taxon>Neoptera</taxon>
        <taxon>Paraneoptera</taxon>
        <taxon>Psocodea</taxon>
        <taxon>Troctomorpha</taxon>
        <taxon>Phthiraptera</taxon>
        <taxon>Anoplura</taxon>
        <taxon>Polyplacidae</taxon>
        <taxon>Polyplax</taxon>
    </lineage>
</organism>
<protein>
    <submittedName>
        <fullName evidence="2">Uncharacterized protein</fullName>
    </submittedName>
</protein>
<dbReference type="Proteomes" id="UP001359485">
    <property type="component" value="Unassembled WGS sequence"/>
</dbReference>
<evidence type="ECO:0000256" key="1">
    <source>
        <dbReference type="SAM" id="MobiDB-lite"/>
    </source>
</evidence>
<gene>
    <name evidence="2" type="ORF">RUM44_011552</name>
</gene>
<feature type="compositionally biased region" description="Basic residues" evidence="1">
    <location>
        <begin position="15"/>
        <end position="26"/>
    </location>
</feature>
<sequence>MVWHGHVGNEVTQQKVRKLDRRKKGQKGMAARAKIVGESKRAVVTSEQQVCVQRSRKRNIKWTFTELCGKIIDRRKKIIKLKENMAE</sequence>